<comment type="caution">
    <text evidence="1">The sequence shown here is derived from an EMBL/GenBank/DDBJ whole genome shotgun (WGS) entry which is preliminary data.</text>
</comment>
<reference evidence="2" key="1">
    <citation type="journal article" date="2019" name="Int. J. Syst. Evol. Microbiol.">
        <title>The Global Catalogue of Microorganisms (GCM) 10K type strain sequencing project: providing services to taxonomists for standard genome sequencing and annotation.</title>
        <authorList>
            <consortium name="The Broad Institute Genomics Platform"/>
            <consortium name="The Broad Institute Genome Sequencing Center for Infectious Disease"/>
            <person name="Wu L."/>
            <person name="Ma J."/>
        </authorList>
    </citation>
    <scope>NUCLEOTIDE SEQUENCE [LARGE SCALE GENOMIC DNA]</scope>
    <source>
        <strain evidence="2">2902at01</strain>
    </source>
</reference>
<accession>A0ABV8KP11</accession>
<evidence type="ECO:0008006" key="3">
    <source>
        <dbReference type="Google" id="ProtNLM"/>
    </source>
</evidence>
<sequence length="60" mass="6705">MTAVAPWWPGIAYDHLDPTCPGRLAAGAHLPGHGPIRVHAPTVCPRCRRRWLTLRTKGRR</sequence>
<keyword evidence="2" id="KW-1185">Reference proteome</keyword>
<gene>
    <name evidence="1" type="ORF">ACFOX0_17915</name>
</gene>
<dbReference type="EMBL" id="JBHSBN010000011">
    <property type="protein sequence ID" value="MFC4107794.1"/>
    <property type="molecule type" value="Genomic_DNA"/>
</dbReference>
<protein>
    <recommendedName>
        <fullName evidence="3">Zinc-finger</fullName>
    </recommendedName>
</protein>
<evidence type="ECO:0000313" key="1">
    <source>
        <dbReference type="EMBL" id="MFC4107794.1"/>
    </source>
</evidence>
<evidence type="ECO:0000313" key="2">
    <source>
        <dbReference type="Proteomes" id="UP001595868"/>
    </source>
</evidence>
<name>A0ABV8KP11_9ACTN</name>
<dbReference type="Proteomes" id="UP001595868">
    <property type="component" value="Unassembled WGS sequence"/>
</dbReference>
<organism evidence="1 2">
    <name type="scientific">Micromonospora zhanjiangensis</name>
    <dbReference type="NCBI Taxonomy" id="1522057"/>
    <lineage>
        <taxon>Bacteria</taxon>
        <taxon>Bacillati</taxon>
        <taxon>Actinomycetota</taxon>
        <taxon>Actinomycetes</taxon>
        <taxon>Micromonosporales</taxon>
        <taxon>Micromonosporaceae</taxon>
        <taxon>Micromonospora</taxon>
    </lineage>
</organism>
<dbReference type="RefSeq" id="WP_377547177.1">
    <property type="nucleotide sequence ID" value="NZ_JBHSBN010000011.1"/>
</dbReference>
<proteinExistence type="predicted"/>